<feature type="chain" id="PRO_5013016905" description="Lipocalin-like domain-containing protein" evidence="1">
    <location>
        <begin position="22"/>
        <end position="288"/>
    </location>
</feature>
<evidence type="ECO:0008006" key="4">
    <source>
        <dbReference type="Google" id="ProtNLM"/>
    </source>
</evidence>
<evidence type="ECO:0000256" key="1">
    <source>
        <dbReference type="SAM" id="SignalP"/>
    </source>
</evidence>
<feature type="signal peptide" evidence="1">
    <location>
        <begin position="1"/>
        <end position="21"/>
    </location>
</feature>
<proteinExistence type="predicted"/>
<organism evidence="2 3">
    <name type="scientific">Flavilitoribacter nigricans (strain ATCC 23147 / DSM 23189 / NBRC 102662 / NCIMB 1420 / SS-2)</name>
    <name type="common">Lewinella nigricans</name>
    <dbReference type="NCBI Taxonomy" id="1122177"/>
    <lineage>
        <taxon>Bacteria</taxon>
        <taxon>Pseudomonadati</taxon>
        <taxon>Bacteroidota</taxon>
        <taxon>Saprospiria</taxon>
        <taxon>Saprospirales</taxon>
        <taxon>Lewinellaceae</taxon>
        <taxon>Flavilitoribacter</taxon>
    </lineage>
</organism>
<gene>
    <name evidence="2" type="ORF">CRP01_28515</name>
</gene>
<dbReference type="RefSeq" id="WP_099153472.1">
    <property type="nucleotide sequence ID" value="NZ_PDUD01000034.1"/>
</dbReference>
<accession>A0A2D0N3D3</accession>
<dbReference type="EMBL" id="PDUD01000034">
    <property type="protein sequence ID" value="PHN03031.1"/>
    <property type="molecule type" value="Genomic_DNA"/>
</dbReference>
<reference evidence="2 3" key="1">
    <citation type="submission" date="2017-10" db="EMBL/GenBank/DDBJ databases">
        <title>The draft genome sequence of Lewinella nigricans NBRC 102662.</title>
        <authorList>
            <person name="Wang K."/>
        </authorList>
    </citation>
    <scope>NUCLEOTIDE SEQUENCE [LARGE SCALE GENOMIC DNA]</scope>
    <source>
        <strain evidence="2 3">NBRC 102662</strain>
    </source>
</reference>
<dbReference type="PROSITE" id="PS51257">
    <property type="entry name" value="PROKAR_LIPOPROTEIN"/>
    <property type="match status" value="1"/>
</dbReference>
<sequence>MITKKYLLPCLALLAFATACSKEKSVSEEDRMAAEKAAEEYMMAETTFEHVFQVVNREAGQQGDLNGFKNEEGDLDTRGNCPQTNLNLAGNGVFPATFELDFGAGCADGDFPLMAGKITAVFNGLLLSPGTSISLSFTDFVHNGNAVSGAYEIKNEGKDNDGFFTFSSTIDGQITTAAGKSFAYQASTMTKKTQGGDTNFFTDGLSGILDDVWSTTRDAVLTTSEGVVVNISTPNAIKNPITCVWPVSGFFALDISNPAVTGSIDFGDGGCDDKALLTIGDYSVELDL</sequence>
<evidence type="ECO:0000313" key="2">
    <source>
        <dbReference type="EMBL" id="PHN03031.1"/>
    </source>
</evidence>
<dbReference type="Proteomes" id="UP000223913">
    <property type="component" value="Unassembled WGS sequence"/>
</dbReference>
<comment type="caution">
    <text evidence="2">The sequence shown here is derived from an EMBL/GenBank/DDBJ whole genome shotgun (WGS) entry which is preliminary data.</text>
</comment>
<name>A0A2D0N3D3_FLAN2</name>
<evidence type="ECO:0000313" key="3">
    <source>
        <dbReference type="Proteomes" id="UP000223913"/>
    </source>
</evidence>
<dbReference type="OrthoDB" id="1114031at2"/>
<keyword evidence="3" id="KW-1185">Reference proteome</keyword>
<keyword evidence="1" id="KW-0732">Signal</keyword>
<protein>
    <recommendedName>
        <fullName evidence="4">Lipocalin-like domain-containing protein</fullName>
    </recommendedName>
</protein>
<dbReference type="AlphaFoldDB" id="A0A2D0N3D3"/>